<name>A0ACB7FLH7_NIBAL</name>
<dbReference type="EMBL" id="CM024798">
    <property type="protein sequence ID" value="KAG8013971.1"/>
    <property type="molecule type" value="Genomic_DNA"/>
</dbReference>
<comment type="caution">
    <text evidence="1">The sequence shown here is derived from an EMBL/GenBank/DDBJ whole genome shotgun (WGS) entry which is preliminary data.</text>
</comment>
<keyword evidence="2" id="KW-1185">Reference proteome</keyword>
<organism evidence="1 2">
    <name type="scientific">Nibea albiflora</name>
    <name type="common">Yellow drum</name>
    <name type="synonym">Corvina albiflora</name>
    <dbReference type="NCBI Taxonomy" id="240163"/>
    <lineage>
        <taxon>Eukaryota</taxon>
        <taxon>Metazoa</taxon>
        <taxon>Chordata</taxon>
        <taxon>Craniata</taxon>
        <taxon>Vertebrata</taxon>
        <taxon>Euteleostomi</taxon>
        <taxon>Actinopterygii</taxon>
        <taxon>Neopterygii</taxon>
        <taxon>Teleostei</taxon>
        <taxon>Neoteleostei</taxon>
        <taxon>Acanthomorphata</taxon>
        <taxon>Eupercaria</taxon>
        <taxon>Sciaenidae</taxon>
        <taxon>Nibea</taxon>
    </lineage>
</organism>
<reference evidence="1" key="1">
    <citation type="submission" date="2020-04" db="EMBL/GenBank/DDBJ databases">
        <title>A chromosome-scale assembly and high-density genetic map of the yellow drum (Nibea albiflora) genome.</title>
        <authorList>
            <person name="Xu D."/>
            <person name="Zhang W."/>
            <person name="Chen R."/>
            <person name="Tan P."/>
            <person name="Wang L."/>
            <person name="Song H."/>
            <person name="Tian L."/>
            <person name="Zhu Q."/>
            <person name="Wang B."/>
        </authorList>
    </citation>
    <scope>NUCLEOTIDE SEQUENCE</scope>
    <source>
        <strain evidence="1">ZJHYS-2018</strain>
    </source>
</reference>
<sequence length="362" mass="40917">MAAGKAQIGKLAPDFTAKAVMPGGQFGDLKLSDYRGKYVVFFFYPLDFTFVCPTEIIAFSDAAEEFRKIGCEVIAASVDSHFSHFAWTNTPRKQGGLGSMKIPLVSDTRRTISTDYGVLKEDEGIAYRGLFIIDDKGILRQITINDLPVGRSVEETLRLVQAFQFTDKHGEDLCIKVLREDCNTSGASKVVKWMMGCFDALEKQYCVIESYQFKFKYSEKGPQMDILRNNDVEVQVTLEDTKRASVLLIRKLFLLMQNLEALPDNLYLNMKLYYYDDITPVDYQPPGFKEGECDSLWFEGMAVHLKVGEVQTAFHALRVRVSVEQGRVERLKEGNLKQVSERAPPERQTITVGSETGLFISL</sequence>
<dbReference type="Proteomes" id="UP000805704">
    <property type="component" value="Chromosome 10"/>
</dbReference>
<protein>
    <submittedName>
        <fullName evidence="1">Peroxiredoxin</fullName>
    </submittedName>
</protein>
<accession>A0ACB7FLH7</accession>
<evidence type="ECO:0000313" key="2">
    <source>
        <dbReference type="Proteomes" id="UP000805704"/>
    </source>
</evidence>
<gene>
    <name evidence="1" type="ORF">GBF38_016224</name>
</gene>
<evidence type="ECO:0000313" key="1">
    <source>
        <dbReference type="EMBL" id="KAG8013971.1"/>
    </source>
</evidence>
<proteinExistence type="predicted"/>